<dbReference type="Pfam" id="PF09917">
    <property type="entry name" value="DUF2147"/>
    <property type="match status" value="1"/>
</dbReference>
<accession>A0A7L9WGZ2</accession>
<dbReference type="PANTHER" id="PTHR36919:SF3">
    <property type="entry name" value="BLL5882 PROTEIN"/>
    <property type="match status" value="1"/>
</dbReference>
<sequence>MRITKLYAAVALLALSAGAALADPVEGQWKTQADDGAYAVVTVTPCGPAFCGVISRTFNDSGEYVSENKGKAIVWDMVAKGGGSYKDGKIWQPSTGKIYRSKMTLEGGLLKVSGCIGPICKTQTWLRVK</sequence>
<feature type="signal peptide" evidence="1">
    <location>
        <begin position="1"/>
        <end position="22"/>
    </location>
</feature>
<dbReference type="AlphaFoldDB" id="A0A7L9WGZ2"/>
<evidence type="ECO:0000256" key="1">
    <source>
        <dbReference type="SAM" id="SignalP"/>
    </source>
</evidence>
<organism evidence="3 4">
    <name type="scientific">Pseudooceanicola spongiae</name>
    <dbReference type="NCBI Taxonomy" id="2613965"/>
    <lineage>
        <taxon>Bacteria</taxon>
        <taxon>Pseudomonadati</taxon>
        <taxon>Pseudomonadota</taxon>
        <taxon>Alphaproteobacteria</taxon>
        <taxon>Rhodobacterales</taxon>
        <taxon>Paracoccaceae</taxon>
        <taxon>Pseudooceanicola</taxon>
    </lineage>
</organism>
<reference evidence="3 4" key="1">
    <citation type="submission" date="2019-10" db="EMBL/GenBank/DDBJ databases">
        <title>Pseudopuniceibacterium sp. HQ09 islated from Antarctica.</title>
        <authorList>
            <person name="Liao L."/>
            <person name="Su S."/>
            <person name="Chen B."/>
            <person name="Yu Y."/>
        </authorList>
    </citation>
    <scope>NUCLEOTIDE SEQUENCE [LARGE SCALE GENOMIC DNA]</scope>
    <source>
        <strain evidence="3 4">HQ09</strain>
    </source>
</reference>
<dbReference type="Gene3D" id="2.40.128.520">
    <property type="match status" value="1"/>
</dbReference>
<evidence type="ECO:0000313" key="4">
    <source>
        <dbReference type="Proteomes" id="UP000594118"/>
    </source>
</evidence>
<gene>
    <name evidence="3" type="ORF">F3W81_01480</name>
</gene>
<dbReference type="EMBL" id="CP045201">
    <property type="protein sequence ID" value="QOL79615.1"/>
    <property type="molecule type" value="Genomic_DNA"/>
</dbReference>
<dbReference type="InterPro" id="IPR019223">
    <property type="entry name" value="DUF2147"/>
</dbReference>
<dbReference type="KEGG" id="pshq:F3W81_01480"/>
<dbReference type="RefSeq" id="WP_193081884.1">
    <property type="nucleotide sequence ID" value="NZ_CP045201.1"/>
</dbReference>
<proteinExistence type="predicted"/>
<name>A0A7L9WGZ2_9RHOB</name>
<protein>
    <submittedName>
        <fullName evidence="3">DUF2147 domain-containing protein</fullName>
    </submittedName>
</protein>
<feature type="domain" description="DUF2147" evidence="2">
    <location>
        <begin position="27"/>
        <end position="127"/>
    </location>
</feature>
<dbReference type="Proteomes" id="UP000594118">
    <property type="component" value="Chromosome"/>
</dbReference>
<feature type="chain" id="PRO_5032712515" evidence="1">
    <location>
        <begin position="23"/>
        <end position="129"/>
    </location>
</feature>
<evidence type="ECO:0000313" key="3">
    <source>
        <dbReference type="EMBL" id="QOL79615.1"/>
    </source>
</evidence>
<keyword evidence="1" id="KW-0732">Signal</keyword>
<dbReference type="PANTHER" id="PTHR36919">
    <property type="entry name" value="BLR1215 PROTEIN"/>
    <property type="match status" value="1"/>
</dbReference>
<evidence type="ECO:0000259" key="2">
    <source>
        <dbReference type="Pfam" id="PF09917"/>
    </source>
</evidence>
<keyword evidence="4" id="KW-1185">Reference proteome</keyword>